<evidence type="ECO:0000313" key="8">
    <source>
        <dbReference type="EMBL" id="KAB8179318.1"/>
    </source>
</evidence>
<dbReference type="CDD" id="cd04187">
    <property type="entry name" value="DPM1_like_bac"/>
    <property type="match status" value="1"/>
</dbReference>
<keyword evidence="3 8" id="KW-0808">Transferase</keyword>
<evidence type="ECO:0000313" key="9">
    <source>
        <dbReference type="Proteomes" id="UP000320431"/>
    </source>
</evidence>
<dbReference type="Pfam" id="PF00535">
    <property type="entry name" value="Glycos_transf_2"/>
    <property type="match status" value="1"/>
</dbReference>
<protein>
    <submittedName>
        <fullName evidence="8">Glycosyltransferase</fullName>
    </submittedName>
</protein>
<evidence type="ECO:0000256" key="5">
    <source>
        <dbReference type="ARBA" id="ARBA00022989"/>
    </source>
</evidence>
<dbReference type="PANTHER" id="PTHR48090:SF1">
    <property type="entry name" value="PROPHAGE BACTOPRENOL GLUCOSYL TRANSFERASE HOMOLOG"/>
    <property type="match status" value="1"/>
</dbReference>
<dbReference type="AlphaFoldDB" id="A0A508ASY1"/>
<reference evidence="8 9" key="1">
    <citation type="submission" date="2019-10" db="EMBL/GenBank/DDBJ databases">
        <title>Lysobacter alkalisoli sp. nov., isolated from saline-alkaline soil.</title>
        <authorList>
            <person name="Sun J.-Q."/>
        </authorList>
    </citation>
    <scope>NUCLEOTIDE SEQUENCE [LARGE SCALE GENOMIC DNA]</scope>
    <source>
        <strain evidence="8 9">KCTC 42381</strain>
    </source>
</reference>
<name>A0A508ASY1_9GAMM</name>
<evidence type="ECO:0000256" key="4">
    <source>
        <dbReference type="ARBA" id="ARBA00022692"/>
    </source>
</evidence>
<evidence type="ECO:0000256" key="3">
    <source>
        <dbReference type="ARBA" id="ARBA00022679"/>
    </source>
</evidence>
<dbReference type="PANTHER" id="PTHR48090">
    <property type="entry name" value="UNDECAPRENYL-PHOSPHATE 4-DEOXY-4-FORMAMIDO-L-ARABINOSE TRANSFERASE-RELATED"/>
    <property type="match status" value="1"/>
</dbReference>
<accession>A0A508ASY1</accession>
<dbReference type="EMBL" id="VICD02000219">
    <property type="protein sequence ID" value="KAB8179318.1"/>
    <property type="molecule type" value="Genomic_DNA"/>
</dbReference>
<comment type="subcellular location">
    <subcellularLocation>
        <location evidence="1">Membrane</location>
        <topology evidence="1">Multi-pass membrane protein</topology>
    </subcellularLocation>
</comment>
<evidence type="ECO:0000259" key="7">
    <source>
        <dbReference type="Pfam" id="PF00535"/>
    </source>
</evidence>
<keyword evidence="4" id="KW-0812">Transmembrane</keyword>
<dbReference type="InterPro" id="IPR001173">
    <property type="entry name" value="Glyco_trans_2-like"/>
</dbReference>
<dbReference type="Gene3D" id="3.90.550.10">
    <property type="entry name" value="Spore Coat Polysaccharide Biosynthesis Protein SpsA, Chain A"/>
    <property type="match status" value="1"/>
</dbReference>
<feature type="domain" description="Glycosyltransferase 2-like" evidence="7">
    <location>
        <begin position="19"/>
        <end position="157"/>
    </location>
</feature>
<evidence type="ECO:0000256" key="1">
    <source>
        <dbReference type="ARBA" id="ARBA00004141"/>
    </source>
</evidence>
<dbReference type="RefSeq" id="WP_141482655.1">
    <property type="nucleotide sequence ID" value="NZ_VICD02000219.1"/>
</dbReference>
<organism evidence="8 9">
    <name type="scientific">Marilutibacter maris</name>
    <dbReference type="NCBI Taxonomy" id="1605891"/>
    <lineage>
        <taxon>Bacteria</taxon>
        <taxon>Pseudomonadati</taxon>
        <taxon>Pseudomonadota</taxon>
        <taxon>Gammaproteobacteria</taxon>
        <taxon>Lysobacterales</taxon>
        <taxon>Lysobacteraceae</taxon>
        <taxon>Marilutibacter</taxon>
    </lineage>
</organism>
<comment type="caution">
    <text evidence="8">The sequence shown here is derived from an EMBL/GenBank/DDBJ whole genome shotgun (WGS) entry which is preliminary data.</text>
</comment>
<keyword evidence="5" id="KW-1133">Transmembrane helix</keyword>
<dbReference type="GO" id="GO:0016757">
    <property type="term" value="F:glycosyltransferase activity"/>
    <property type="evidence" value="ECO:0007669"/>
    <property type="project" value="UniProtKB-KW"/>
</dbReference>
<gene>
    <name evidence="8" type="ORF">FKV24_012870</name>
</gene>
<sequence length="327" mass="36314">MNGTPQTRPRPDVKPGLLSVVSPVYGCKSCLESLAERSTIAIRQLGMEAEIILVDDNSPDGAWSRIEELCAVHPHVRGLRLSRNFGQHYAIAAGIEQARGELVAVMDCDLQDLPEELPKLVAAIREGHDVAFAQRIERQDSAFKRFTSYAFFRTLSYLTDTHQDHSTANFGVFTRQVIDTVNTMSESDRCFPLMVKWSGFRQALVPVKHAERSEGQSGYSFRKLLRLAINIVLSYSDKPLRLVVKLGLAFSLFAFCVVLLSVYRYSVGDIAVAGFTSVIASIWLLGGVMIFCVGIIGLYLGRLFNDAKGRPYYIISKQLNAPKDGSE</sequence>
<dbReference type="InterPro" id="IPR050256">
    <property type="entry name" value="Glycosyltransferase_2"/>
</dbReference>
<evidence type="ECO:0000256" key="2">
    <source>
        <dbReference type="ARBA" id="ARBA00022676"/>
    </source>
</evidence>
<evidence type="ECO:0000256" key="6">
    <source>
        <dbReference type="ARBA" id="ARBA00023136"/>
    </source>
</evidence>
<dbReference type="GO" id="GO:0005886">
    <property type="term" value="C:plasma membrane"/>
    <property type="evidence" value="ECO:0007669"/>
    <property type="project" value="TreeGrafter"/>
</dbReference>
<keyword evidence="6" id="KW-0472">Membrane</keyword>
<keyword evidence="2" id="KW-0328">Glycosyltransferase</keyword>
<dbReference type="Proteomes" id="UP000320431">
    <property type="component" value="Unassembled WGS sequence"/>
</dbReference>
<dbReference type="InterPro" id="IPR029044">
    <property type="entry name" value="Nucleotide-diphossugar_trans"/>
</dbReference>
<dbReference type="SUPFAM" id="SSF53448">
    <property type="entry name" value="Nucleotide-diphospho-sugar transferases"/>
    <property type="match status" value="1"/>
</dbReference>
<proteinExistence type="predicted"/>